<dbReference type="InterPro" id="IPR029039">
    <property type="entry name" value="Flavoprotein-like_sf"/>
</dbReference>
<keyword evidence="5" id="KW-1185">Reference proteome</keyword>
<dbReference type="AlphaFoldDB" id="A0A317PCX5"/>
<evidence type="ECO:0000259" key="3">
    <source>
        <dbReference type="Pfam" id="PF02525"/>
    </source>
</evidence>
<dbReference type="GO" id="GO:0003955">
    <property type="term" value="F:NAD(P)H dehydrogenase (quinone) activity"/>
    <property type="evidence" value="ECO:0007669"/>
    <property type="project" value="TreeGrafter"/>
</dbReference>
<protein>
    <submittedName>
        <fullName evidence="4">NAD(P)H dehydrogenase (Quinone)</fullName>
    </submittedName>
</protein>
<evidence type="ECO:0000256" key="1">
    <source>
        <dbReference type="ARBA" id="ARBA00006252"/>
    </source>
</evidence>
<reference evidence="4 5" key="1">
    <citation type="submission" date="2018-05" db="EMBL/GenBank/DDBJ databases">
        <title>Genomic Encyclopedia of Type Strains, Phase IV (KMG-IV): sequencing the most valuable type-strain genomes for metagenomic binning, comparative biology and taxonomic classification.</title>
        <authorList>
            <person name="Goeker M."/>
        </authorList>
    </citation>
    <scope>NUCLEOTIDE SEQUENCE [LARGE SCALE GENOMIC DNA]</scope>
    <source>
        <strain evidence="4 5">DSM 16791</strain>
    </source>
</reference>
<comment type="similarity">
    <text evidence="1">Belongs to the NAD(P)H dehydrogenase (quinone) family.</text>
</comment>
<keyword evidence="2" id="KW-0560">Oxidoreductase</keyword>
<dbReference type="InterPro" id="IPR003680">
    <property type="entry name" value="Flavodoxin_fold"/>
</dbReference>
<organism evidence="4 5">
    <name type="scientific">Hoeflea marina</name>
    <dbReference type="NCBI Taxonomy" id="274592"/>
    <lineage>
        <taxon>Bacteria</taxon>
        <taxon>Pseudomonadati</taxon>
        <taxon>Pseudomonadota</taxon>
        <taxon>Alphaproteobacteria</taxon>
        <taxon>Hyphomicrobiales</taxon>
        <taxon>Rhizobiaceae</taxon>
        <taxon>Hoeflea</taxon>
    </lineage>
</organism>
<dbReference type="RefSeq" id="WP_110034169.1">
    <property type="nucleotide sequence ID" value="NZ_QGTR01000007.1"/>
</dbReference>
<evidence type="ECO:0000313" key="4">
    <source>
        <dbReference type="EMBL" id="PWV97110.1"/>
    </source>
</evidence>
<evidence type="ECO:0000313" key="5">
    <source>
        <dbReference type="Proteomes" id="UP000246352"/>
    </source>
</evidence>
<dbReference type="Gene3D" id="3.40.50.360">
    <property type="match status" value="1"/>
</dbReference>
<dbReference type="OrthoDB" id="9798454at2"/>
<feature type="domain" description="Flavodoxin-like fold" evidence="3">
    <location>
        <begin position="5"/>
        <end position="210"/>
    </location>
</feature>
<comment type="caution">
    <text evidence="4">The sequence shown here is derived from an EMBL/GenBank/DDBJ whole genome shotgun (WGS) entry which is preliminary data.</text>
</comment>
<name>A0A317PCX5_9HYPH</name>
<sequence length="241" mass="26210">MSRRTVLFVLANPEPGSFCHALVDAGRVALETAGHDVQVSDLYTLGFNPVAGRHDFVGAADPGRFHYQSEQARAARLGAFSADIAAEQQKVAAADILVPVFPLWWGGPPAMLKGWFERVLAYGFAYVDGYRFESGLFRGRRAVFAVTTGGTPARFSVDGVYGPIEDVLMPVRRLGLEYMGYEVSEAFVAYAAPRVEPEVRSEYLADFAARLMEVAALPVAPVRSDIHPLDLGPEAAWTRSG</sequence>
<dbReference type="SUPFAM" id="SSF52218">
    <property type="entry name" value="Flavoproteins"/>
    <property type="match status" value="1"/>
</dbReference>
<evidence type="ECO:0000256" key="2">
    <source>
        <dbReference type="ARBA" id="ARBA00023002"/>
    </source>
</evidence>
<accession>A0A317PCX5</accession>
<dbReference type="Pfam" id="PF02525">
    <property type="entry name" value="Flavodoxin_2"/>
    <property type="match status" value="1"/>
</dbReference>
<dbReference type="EMBL" id="QGTR01000007">
    <property type="protein sequence ID" value="PWV97110.1"/>
    <property type="molecule type" value="Genomic_DNA"/>
</dbReference>
<dbReference type="PANTHER" id="PTHR10204">
    <property type="entry name" value="NAD P H OXIDOREDUCTASE-RELATED"/>
    <property type="match status" value="1"/>
</dbReference>
<dbReference type="Proteomes" id="UP000246352">
    <property type="component" value="Unassembled WGS sequence"/>
</dbReference>
<dbReference type="PANTHER" id="PTHR10204:SF34">
    <property type="entry name" value="NAD(P)H DEHYDROGENASE [QUINONE] 1 ISOFORM 1"/>
    <property type="match status" value="1"/>
</dbReference>
<dbReference type="GO" id="GO:0005829">
    <property type="term" value="C:cytosol"/>
    <property type="evidence" value="ECO:0007669"/>
    <property type="project" value="TreeGrafter"/>
</dbReference>
<dbReference type="InterPro" id="IPR051545">
    <property type="entry name" value="NAD(P)H_dehydrogenase_qn"/>
</dbReference>
<gene>
    <name evidence="4" type="ORF">DFR52_10721</name>
</gene>
<proteinExistence type="inferred from homology"/>